<dbReference type="AlphaFoldDB" id="A0A0P0NY65"/>
<gene>
    <name evidence="1" type="ORF">AQ619_06545</name>
</gene>
<dbReference type="OrthoDB" id="5951715at2"/>
<protein>
    <submittedName>
        <fullName evidence="1">Uncharacterized protein</fullName>
    </submittedName>
</protein>
<dbReference type="KEGG" id="chq:AQ619_06545"/>
<evidence type="ECO:0000313" key="2">
    <source>
        <dbReference type="Proteomes" id="UP000056905"/>
    </source>
</evidence>
<keyword evidence="2" id="KW-1185">Reference proteome</keyword>
<dbReference type="Proteomes" id="UP000056905">
    <property type="component" value="Chromosome"/>
</dbReference>
<sequence>MGFTVNLIDADDGLVVIRFNFNGDPREQTIRLVSQAMRYGGRRYYFICPKQGRRCEVMPSVGGVFASRQAHRLTYQSQSNDQIDRMRDRARRLEKRLWPDKGKPRPRGLNRERLLYAWDLADAAFERMMAATINRRWGHLFERP</sequence>
<dbReference type="RefSeq" id="WP_062145643.1">
    <property type="nucleotide sequence ID" value="NZ_CP013002.1"/>
</dbReference>
<accession>A0A0P0NY65</accession>
<reference evidence="1 2" key="1">
    <citation type="submission" date="2015-10" db="EMBL/GenBank/DDBJ databases">
        <title>Conservation of the essential genome among Caulobacter and Brevundimonas species.</title>
        <authorList>
            <person name="Scott D."/>
            <person name="Ely B."/>
        </authorList>
    </citation>
    <scope>NUCLEOTIDE SEQUENCE [LARGE SCALE GENOMIC DNA]</scope>
    <source>
        <strain evidence="1 2">CB4</strain>
    </source>
</reference>
<evidence type="ECO:0000313" key="1">
    <source>
        <dbReference type="EMBL" id="ALL13038.1"/>
    </source>
</evidence>
<name>A0A0P0NY65_9CAUL</name>
<dbReference type="EMBL" id="CP013002">
    <property type="protein sequence ID" value="ALL13038.1"/>
    <property type="molecule type" value="Genomic_DNA"/>
</dbReference>
<proteinExistence type="predicted"/>
<organism evidence="1 2">
    <name type="scientific">Caulobacter henricii</name>
    <dbReference type="NCBI Taxonomy" id="69395"/>
    <lineage>
        <taxon>Bacteria</taxon>
        <taxon>Pseudomonadati</taxon>
        <taxon>Pseudomonadota</taxon>
        <taxon>Alphaproteobacteria</taxon>
        <taxon>Caulobacterales</taxon>
        <taxon>Caulobacteraceae</taxon>
        <taxon>Caulobacter</taxon>
    </lineage>
</organism>